<keyword evidence="2" id="KW-0805">Transcription regulation</keyword>
<dbReference type="InterPro" id="IPR050707">
    <property type="entry name" value="HTH_MetabolicPath_Reg"/>
</dbReference>
<protein>
    <recommendedName>
        <fullName evidence="6">Glycerol operon regulatory protein</fullName>
    </recommendedName>
</protein>
<dbReference type="SUPFAM" id="SSF46785">
    <property type="entry name" value="Winged helix' DNA-binding domain"/>
    <property type="match status" value="1"/>
</dbReference>
<dbReference type="PANTHER" id="PTHR30136">
    <property type="entry name" value="HELIX-TURN-HELIX TRANSCRIPTIONAL REGULATOR, ICLR FAMILY"/>
    <property type="match status" value="1"/>
</dbReference>
<dbReference type="AlphaFoldDB" id="A0A8J3JAH9"/>
<dbReference type="Pfam" id="PF01614">
    <property type="entry name" value="IclR_C"/>
    <property type="match status" value="1"/>
</dbReference>
<dbReference type="GO" id="GO:0045892">
    <property type="term" value="P:negative regulation of DNA-templated transcription"/>
    <property type="evidence" value="ECO:0007669"/>
    <property type="project" value="TreeGrafter"/>
</dbReference>
<comment type="caution">
    <text evidence="10">The sequence shown here is derived from an EMBL/GenBank/DDBJ whole genome shotgun (WGS) entry which is preliminary data.</text>
</comment>
<evidence type="ECO:0000256" key="5">
    <source>
        <dbReference type="ARBA" id="ARBA00058938"/>
    </source>
</evidence>
<keyword evidence="4" id="KW-0804">Transcription</keyword>
<keyword evidence="3" id="KW-0238">DNA-binding</keyword>
<dbReference type="InterPro" id="IPR029016">
    <property type="entry name" value="GAF-like_dom_sf"/>
</dbReference>
<feature type="domain" description="HTH iclR-type" evidence="8">
    <location>
        <begin position="73"/>
        <end position="134"/>
    </location>
</feature>
<evidence type="ECO:0000259" key="8">
    <source>
        <dbReference type="PROSITE" id="PS51077"/>
    </source>
</evidence>
<reference evidence="10" key="1">
    <citation type="submission" date="2021-01" db="EMBL/GenBank/DDBJ databases">
        <title>Whole genome shotgun sequence of Actinocatenispora rupis NBRC 107355.</title>
        <authorList>
            <person name="Komaki H."/>
            <person name="Tamura T."/>
        </authorList>
    </citation>
    <scope>NUCLEOTIDE SEQUENCE</scope>
    <source>
        <strain evidence="10">NBRC 107355</strain>
    </source>
</reference>
<evidence type="ECO:0000313" key="10">
    <source>
        <dbReference type="EMBL" id="GID11223.1"/>
    </source>
</evidence>
<sequence length="317" mass="33788">MWNTSRNIPGAVATDNRNGPNPAHDNGNPCNGNPRNGSHGNGNGDERSEVARMSAEPAADRTRSGAETERGGVQSVDRTLRLLDALGDADTPRTLSDLAAATGLAAPTAHRLIRSLVRYGYVRQEPSRRYTLGPRLVFLGERAATLLGGWAEPYLAELRDATGETTNLALLDGDEMVYVTQAAGRHQMRMFTEPGRRVPPHATAVGKALLANLPDADVRDLLSRTGMPARTAATLTDPAAMLTHLAQVRLRGYAVDDEEQETGVRCLAVAIPAAPRAMAVSVSGPSGRITDTAIERFVPQLTRVASRMGAALSANRE</sequence>
<dbReference type="InterPro" id="IPR014757">
    <property type="entry name" value="Tscrpt_reg_IclR_C"/>
</dbReference>
<dbReference type="Proteomes" id="UP000612808">
    <property type="component" value="Unassembled WGS sequence"/>
</dbReference>
<dbReference type="Pfam" id="PF09339">
    <property type="entry name" value="HTH_IclR"/>
    <property type="match status" value="1"/>
</dbReference>
<organism evidence="10 11">
    <name type="scientific">Actinocatenispora rupis</name>
    <dbReference type="NCBI Taxonomy" id="519421"/>
    <lineage>
        <taxon>Bacteria</taxon>
        <taxon>Bacillati</taxon>
        <taxon>Actinomycetota</taxon>
        <taxon>Actinomycetes</taxon>
        <taxon>Micromonosporales</taxon>
        <taxon>Micromonosporaceae</taxon>
        <taxon>Actinocatenispora</taxon>
    </lineage>
</organism>
<gene>
    <name evidence="10" type="ORF">Aru02nite_21120</name>
</gene>
<proteinExistence type="predicted"/>
<dbReference type="GO" id="GO:0003700">
    <property type="term" value="F:DNA-binding transcription factor activity"/>
    <property type="evidence" value="ECO:0007669"/>
    <property type="project" value="TreeGrafter"/>
</dbReference>
<evidence type="ECO:0000256" key="3">
    <source>
        <dbReference type="ARBA" id="ARBA00023125"/>
    </source>
</evidence>
<keyword evidence="1" id="KW-0319">Glycerol metabolism</keyword>
<dbReference type="SUPFAM" id="SSF55781">
    <property type="entry name" value="GAF domain-like"/>
    <property type="match status" value="1"/>
</dbReference>
<accession>A0A8J3JAH9</accession>
<dbReference type="PANTHER" id="PTHR30136:SF24">
    <property type="entry name" value="HTH-TYPE TRANSCRIPTIONAL REPRESSOR ALLR"/>
    <property type="match status" value="1"/>
</dbReference>
<comment type="function">
    <text evidence="5">May be an activator protein for the gylABX operon.</text>
</comment>
<dbReference type="EMBL" id="BOMB01000012">
    <property type="protein sequence ID" value="GID11223.1"/>
    <property type="molecule type" value="Genomic_DNA"/>
</dbReference>
<evidence type="ECO:0000256" key="1">
    <source>
        <dbReference type="ARBA" id="ARBA00022798"/>
    </source>
</evidence>
<dbReference type="PROSITE" id="PS51077">
    <property type="entry name" value="HTH_ICLR"/>
    <property type="match status" value="1"/>
</dbReference>
<feature type="region of interest" description="Disordered" evidence="7">
    <location>
        <begin position="1"/>
        <end position="75"/>
    </location>
</feature>
<evidence type="ECO:0000313" key="11">
    <source>
        <dbReference type="Proteomes" id="UP000612808"/>
    </source>
</evidence>
<evidence type="ECO:0000256" key="6">
    <source>
        <dbReference type="ARBA" id="ARBA00070406"/>
    </source>
</evidence>
<dbReference type="SMART" id="SM00346">
    <property type="entry name" value="HTH_ICLR"/>
    <property type="match status" value="1"/>
</dbReference>
<evidence type="ECO:0000256" key="7">
    <source>
        <dbReference type="SAM" id="MobiDB-lite"/>
    </source>
</evidence>
<dbReference type="Gene3D" id="3.30.450.40">
    <property type="match status" value="1"/>
</dbReference>
<name>A0A8J3JAH9_9ACTN</name>
<evidence type="ECO:0000256" key="2">
    <source>
        <dbReference type="ARBA" id="ARBA00023015"/>
    </source>
</evidence>
<dbReference type="InterPro" id="IPR005471">
    <property type="entry name" value="Tscrpt_reg_IclR_N"/>
</dbReference>
<dbReference type="GO" id="GO:0006071">
    <property type="term" value="P:glycerol metabolic process"/>
    <property type="evidence" value="ECO:0007669"/>
    <property type="project" value="UniProtKB-KW"/>
</dbReference>
<evidence type="ECO:0000259" key="9">
    <source>
        <dbReference type="PROSITE" id="PS51078"/>
    </source>
</evidence>
<dbReference type="Gene3D" id="1.10.10.10">
    <property type="entry name" value="Winged helix-like DNA-binding domain superfamily/Winged helix DNA-binding domain"/>
    <property type="match status" value="1"/>
</dbReference>
<feature type="domain" description="IclR-ED" evidence="9">
    <location>
        <begin position="135"/>
        <end position="314"/>
    </location>
</feature>
<dbReference type="PROSITE" id="PS51078">
    <property type="entry name" value="ICLR_ED"/>
    <property type="match status" value="1"/>
</dbReference>
<dbReference type="InterPro" id="IPR036388">
    <property type="entry name" value="WH-like_DNA-bd_sf"/>
</dbReference>
<dbReference type="FunFam" id="1.10.10.10:FF:000056">
    <property type="entry name" value="IclR family transcriptional regulator"/>
    <property type="match status" value="1"/>
</dbReference>
<dbReference type="InterPro" id="IPR011991">
    <property type="entry name" value="ArsR-like_HTH"/>
</dbReference>
<feature type="compositionally biased region" description="Low complexity" evidence="7">
    <location>
        <begin position="26"/>
        <end position="37"/>
    </location>
</feature>
<evidence type="ECO:0000256" key="4">
    <source>
        <dbReference type="ARBA" id="ARBA00023163"/>
    </source>
</evidence>
<feature type="compositionally biased region" description="Basic and acidic residues" evidence="7">
    <location>
        <begin position="58"/>
        <end position="70"/>
    </location>
</feature>
<dbReference type="GO" id="GO:0003677">
    <property type="term" value="F:DNA binding"/>
    <property type="evidence" value="ECO:0007669"/>
    <property type="project" value="UniProtKB-KW"/>
</dbReference>
<dbReference type="InterPro" id="IPR036390">
    <property type="entry name" value="WH_DNA-bd_sf"/>
</dbReference>
<dbReference type="CDD" id="cd00090">
    <property type="entry name" value="HTH_ARSR"/>
    <property type="match status" value="1"/>
</dbReference>
<keyword evidence="11" id="KW-1185">Reference proteome</keyword>